<feature type="domain" description="Ribosome maturation factor RimP N-terminal" evidence="4">
    <location>
        <begin position="14"/>
        <end position="92"/>
    </location>
</feature>
<dbReference type="SUPFAM" id="SSF75420">
    <property type="entry name" value="YhbC-like, N-terminal domain"/>
    <property type="match status" value="1"/>
</dbReference>
<name>A0ABP6STY0_9ACTN</name>
<evidence type="ECO:0000256" key="2">
    <source>
        <dbReference type="ARBA" id="ARBA00022517"/>
    </source>
</evidence>
<keyword evidence="6" id="KW-1185">Reference proteome</keyword>
<evidence type="ECO:0000313" key="6">
    <source>
        <dbReference type="Proteomes" id="UP001501676"/>
    </source>
</evidence>
<comment type="function">
    <text evidence="3">Required for maturation of 30S ribosomal subunits.</text>
</comment>
<dbReference type="CDD" id="cd01734">
    <property type="entry name" value="YlxS_C"/>
    <property type="match status" value="1"/>
</dbReference>
<accession>A0ABP6STY0</accession>
<dbReference type="Pfam" id="PF02576">
    <property type="entry name" value="RimP_N"/>
    <property type="match status" value="1"/>
</dbReference>
<dbReference type="PANTHER" id="PTHR33867:SF1">
    <property type="entry name" value="RIBOSOME MATURATION FACTOR RIMP"/>
    <property type="match status" value="1"/>
</dbReference>
<protein>
    <recommendedName>
        <fullName evidence="3">Ribosome maturation factor RimP</fullName>
    </recommendedName>
</protein>
<dbReference type="NCBIfam" id="NF000930">
    <property type="entry name" value="PRK00092.2-2"/>
    <property type="match status" value="1"/>
</dbReference>
<dbReference type="EMBL" id="BAAAYN010000007">
    <property type="protein sequence ID" value="GAA3384347.1"/>
    <property type="molecule type" value="Genomic_DNA"/>
</dbReference>
<comment type="caution">
    <text evidence="5">The sequence shown here is derived from an EMBL/GenBank/DDBJ whole genome shotgun (WGS) entry which is preliminary data.</text>
</comment>
<comment type="subcellular location">
    <subcellularLocation>
        <location evidence="3">Cytoplasm</location>
    </subcellularLocation>
</comment>
<dbReference type="HAMAP" id="MF_01077">
    <property type="entry name" value="RimP"/>
    <property type="match status" value="1"/>
</dbReference>
<evidence type="ECO:0000259" key="4">
    <source>
        <dbReference type="Pfam" id="PF02576"/>
    </source>
</evidence>
<dbReference type="RefSeq" id="WP_345727123.1">
    <property type="nucleotide sequence ID" value="NZ_BAAAYN010000007.1"/>
</dbReference>
<dbReference type="Proteomes" id="UP001501676">
    <property type="component" value="Unassembled WGS sequence"/>
</dbReference>
<dbReference type="InterPro" id="IPR028998">
    <property type="entry name" value="RimP_C"/>
</dbReference>
<organism evidence="5 6">
    <name type="scientific">Cryptosporangium minutisporangium</name>
    <dbReference type="NCBI Taxonomy" id="113569"/>
    <lineage>
        <taxon>Bacteria</taxon>
        <taxon>Bacillati</taxon>
        <taxon>Actinomycetota</taxon>
        <taxon>Actinomycetes</taxon>
        <taxon>Cryptosporangiales</taxon>
        <taxon>Cryptosporangiaceae</taxon>
        <taxon>Cryptosporangium</taxon>
    </lineage>
</organism>
<dbReference type="InterPro" id="IPR035956">
    <property type="entry name" value="RimP_N_sf"/>
</dbReference>
<proteinExistence type="inferred from homology"/>
<evidence type="ECO:0000256" key="1">
    <source>
        <dbReference type="ARBA" id="ARBA00022490"/>
    </source>
</evidence>
<reference evidence="6" key="1">
    <citation type="journal article" date="2019" name="Int. J. Syst. Evol. Microbiol.">
        <title>The Global Catalogue of Microorganisms (GCM) 10K type strain sequencing project: providing services to taxonomists for standard genome sequencing and annotation.</title>
        <authorList>
            <consortium name="The Broad Institute Genomics Platform"/>
            <consortium name="The Broad Institute Genome Sequencing Center for Infectious Disease"/>
            <person name="Wu L."/>
            <person name="Ma J."/>
        </authorList>
    </citation>
    <scope>NUCLEOTIDE SEQUENCE [LARGE SCALE GENOMIC DNA]</scope>
    <source>
        <strain evidence="6">JCM 9458</strain>
    </source>
</reference>
<gene>
    <name evidence="3 5" type="primary">rimP</name>
    <name evidence="5" type="ORF">GCM10020369_13720</name>
</gene>
<evidence type="ECO:0000256" key="3">
    <source>
        <dbReference type="HAMAP-Rule" id="MF_01077"/>
    </source>
</evidence>
<dbReference type="InterPro" id="IPR028989">
    <property type="entry name" value="RimP_N"/>
</dbReference>
<comment type="similarity">
    <text evidence="3">Belongs to the RimP family.</text>
</comment>
<dbReference type="Gene3D" id="3.30.300.70">
    <property type="entry name" value="RimP-like superfamily, N-terminal"/>
    <property type="match status" value="1"/>
</dbReference>
<dbReference type="InterPro" id="IPR003728">
    <property type="entry name" value="Ribosome_maturation_RimP"/>
</dbReference>
<evidence type="ECO:0000313" key="5">
    <source>
        <dbReference type="EMBL" id="GAA3384347.1"/>
    </source>
</evidence>
<dbReference type="PANTHER" id="PTHR33867">
    <property type="entry name" value="RIBOSOME MATURATION FACTOR RIMP"/>
    <property type="match status" value="1"/>
</dbReference>
<sequence>MPAPQAMRSRIVALVEPVVKAAGYDLEEVAVSSAGRRTVVRVVVDTDGGITLDDIAAVSRDVSAALDETDAAGGSAFGTGPYTLEVTSPGVDRPLTEPRHWRRKVGRLVTVRIGDKSVTARITEVDDQGVHLTDDRGVRTATFAELGPGKVQVEFARPTAKAEAGTDETEEGGDR</sequence>
<keyword evidence="1 3" id="KW-0963">Cytoplasm</keyword>
<keyword evidence="2 3" id="KW-0690">Ribosome biogenesis</keyword>